<protein>
    <recommendedName>
        <fullName evidence="4">NADH dehydrogenase [ubiquinone] 1 beta subcomplex subunit 8, mitochondrial</fullName>
    </recommendedName>
</protein>
<proteinExistence type="predicted"/>
<comment type="caution">
    <text evidence="2">The sequence shown here is derived from an EMBL/GenBank/DDBJ whole genome shotgun (WGS) entry which is preliminary data.</text>
</comment>
<organism evidence="2 3">
    <name type="scientific">Parthenolecanium corni</name>
    <dbReference type="NCBI Taxonomy" id="536013"/>
    <lineage>
        <taxon>Eukaryota</taxon>
        <taxon>Metazoa</taxon>
        <taxon>Ecdysozoa</taxon>
        <taxon>Arthropoda</taxon>
        <taxon>Hexapoda</taxon>
        <taxon>Insecta</taxon>
        <taxon>Pterygota</taxon>
        <taxon>Neoptera</taxon>
        <taxon>Paraneoptera</taxon>
        <taxon>Hemiptera</taxon>
        <taxon>Sternorrhyncha</taxon>
        <taxon>Coccoidea</taxon>
        <taxon>Coccidae</taxon>
        <taxon>Parthenolecanium</taxon>
    </lineage>
</organism>
<keyword evidence="1" id="KW-0812">Transmembrane</keyword>
<reference evidence="2 3" key="1">
    <citation type="submission" date="2024-03" db="EMBL/GenBank/DDBJ databases">
        <title>Adaptation during the transition from Ophiocordyceps entomopathogen to insect associate is accompanied by gene loss and intensified selection.</title>
        <authorList>
            <person name="Ward C.M."/>
            <person name="Onetto C.A."/>
            <person name="Borneman A.R."/>
        </authorList>
    </citation>
    <scope>NUCLEOTIDE SEQUENCE [LARGE SCALE GENOMIC DNA]</scope>
    <source>
        <strain evidence="2">AWRI1</strain>
        <tissue evidence="2">Single Adult Female</tissue>
    </source>
</reference>
<dbReference type="GO" id="GO:0005739">
    <property type="term" value="C:mitochondrion"/>
    <property type="evidence" value="ECO:0007669"/>
    <property type="project" value="InterPro"/>
</dbReference>
<dbReference type="AlphaFoldDB" id="A0AAN9TLL2"/>
<keyword evidence="1" id="KW-0472">Membrane</keyword>
<sequence length="183" mass="22145">MNLIRATGRLLTNSRSQSLFRPSVRGAIYLDRDWMPGPFPKTESERLAAAKKYNLLPEEYEPYDPEKWEFAYGDYPRLPNRSPRDQHPYYAWDYYANRRNYGEPFHVHNEIYSAYGRPIDPPGFIKFTEVLFIYFVACGTVFLYCYWNYFIFENIRIFKEPHRIHPGETYYHYPSSKLQVYEW</sequence>
<evidence type="ECO:0000313" key="2">
    <source>
        <dbReference type="EMBL" id="KAK7601380.1"/>
    </source>
</evidence>
<dbReference type="PANTHER" id="PTHR12840:SF1">
    <property type="entry name" value="NADH DEHYDROGENASE [UBIQUINONE] 1 BETA SUBCOMPLEX SUBUNIT 8, MITOCHONDRIAL"/>
    <property type="match status" value="1"/>
</dbReference>
<keyword evidence="1" id="KW-1133">Transmembrane helix</keyword>
<dbReference type="Proteomes" id="UP001367676">
    <property type="component" value="Unassembled WGS sequence"/>
</dbReference>
<evidence type="ECO:0000256" key="1">
    <source>
        <dbReference type="SAM" id="Phobius"/>
    </source>
</evidence>
<dbReference type="EMBL" id="JBBCAQ010000010">
    <property type="protein sequence ID" value="KAK7601380.1"/>
    <property type="molecule type" value="Genomic_DNA"/>
</dbReference>
<evidence type="ECO:0000313" key="3">
    <source>
        <dbReference type="Proteomes" id="UP001367676"/>
    </source>
</evidence>
<dbReference type="PANTHER" id="PTHR12840">
    <property type="entry name" value="NADH-UBIQUINONE OXIDOREDUCTASE ASHI SUBUNIT"/>
    <property type="match status" value="1"/>
</dbReference>
<evidence type="ECO:0008006" key="4">
    <source>
        <dbReference type="Google" id="ProtNLM"/>
    </source>
</evidence>
<name>A0AAN9TLL2_9HEMI</name>
<accession>A0AAN9TLL2</accession>
<dbReference type="InterPro" id="IPR008699">
    <property type="entry name" value="NDUFB8"/>
</dbReference>
<dbReference type="Pfam" id="PF05821">
    <property type="entry name" value="NDUF_B8"/>
    <property type="match status" value="1"/>
</dbReference>
<keyword evidence="3" id="KW-1185">Reference proteome</keyword>
<feature type="transmembrane region" description="Helical" evidence="1">
    <location>
        <begin position="131"/>
        <end position="152"/>
    </location>
</feature>
<gene>
    <name evidence="2" type="ORF">V9T40_008821</name>
</gene>